<evidence type="ECO:0000313" key="1">
    <source>
        <dbReference type="EMBL" id="GBM60297.1"/>
    </source>
</evidence>
<protein>
    <submittedName>
        <fullName evidence="1">Uncharacterized protein</fullName>
    </submittedName>
</protein>
<organism evidence="1 2">
    <name type="scientific">Araneus ventricosus</name>
    <name type="common">Orbweaver spider</name>
    <name type="synonym">Epeira ventricosa</name>
    <dbReference type="NCBI Taxonomy" id="182803"/>
    <lineage>
        <taxon>Eukaryota</taxon>
        <taxon>Metazoa</taxon>
        <taxon>Ecdysozoa</taxon>
        <taxon>Arthropoda</taxon>
        <taxon>Chelicerata</taxon>
        <taxon>Arachnida</taxon>
        <taxon>Araneae</taxon>
        <taxon>Araneomorphae</taxon>
        <taxon>Entelegynae</taxon>
        <taxon>Araneoidea</taxon>
        <taxon>Araneidae</taxon>
        <taxon>Araneus</taxon>
    </lineage>
</organism>
<dbReference type="AlphaFoldDB" id="A0A4Y2H466"/>
<accession>A0A4Y2H466</accession>
<gene>
    <name evidence="1" type="ORF">AVEN_80432_1</name>
</gene>
<proteinExistence type="predicted"/>
<comment type="caution">
    <text evidence="1">The sequence shown here is derived from an EMBL/GenBank/DDBJ whole genome shotgun (WGS) entry which is preliminary data.</text>
</comment>
<sequence length="118" mass="13685">MATRVPWEIKQPQIQIVAKFTCITQAMLLSSVTLKLNPRAAQTRIVRILLSGNFPVSRTKLRKTSRQRTSQISNYRKNIKQLQDWNAIAKNECILYWIRLASPNILTLSHRARRSRAV</sequence>
<evidence type="ECO:0000313" key="2">
    <source>
        <dbReference type="Proteomes" id="UP000499080"/>
    </source>
</evidence>
<dbReference type="Proteomes" id="UP000499080">
    <property type="component" value="Unassembled WGS sequence"/>
</dbReference>
<reference evidence="1 2" key="1">
    <citation type="journal article" date="2019" name="Sci. Rep.">
        <title>Orb-weaving spider Araneus ventricosus genome elucidates the spidroin gene catalogue.</title>
        <authorList>
            <person name="Kono N."/>
            <person name="Nakamura H."/>
            <person name="Ohtoshi R."/>
            <person name="Moran D.A.P."/>
            <person name="Shinohara A."/>
            <person name="Yoshida Y."/>
            <person name="Fujiwara M."/>
            <person name="Mori M."/>
            <person name="Tomita M."/>
            <person name="Arakawa K."/>
        </authorList>
    </citation>
    <scope>NUCLEOTIDE SEQUENCE [LARGE SCALE GENOMIC DNA]</scope>
</reference>
<keyword evidence="2" id="KW-1185">Reference proteome</keyword>
<name>A0A4Y2H466_ARAVE</name>
<dbReference type="EMBL" id="BGPR01101621">
    <property type="protein sequence ID" value="GBM60297.1"/>
    <property type="molecule type" value="Genomic_DNA"/>
</dbReference>